<dbReference type="KEGG" id="ccn:H924_13555"/>
<keyword evidence="1" id="KW-0614">Plasmid</keyword>
<gene>
    <name evidence="1" type="ORF">H924_13555</name>
</gene>
<dbReference type="EMBL" id="CP004356">
    <property type="protein sequence ID" value="AGG68100.1"/>
    <property type="molecule type" value="Genomic_DNA"/>
</dbReference>
<name>M1UI18_9CORY</name>
<protein>
    <submittedName>
        <fullName evidence="1">Uncharacterized protein</fullName>
    </submittedName>
</protein>
<dbReference type="HOGENOM" id="CLU_2750892_0_0_11"/>
<accession>M1UI18</accession>
<evidence type="ECO:0000313" key="1">
    <source>
        <dbReference type="EMBL" id="AGG68100.1"/>
    </source>
</evidence>
<sequence>MISAGSGLDQSLPLMDMVDLVGKLIVSVEHFQLIALLSLSLVARNFHLEQWVSIIVASPCVCESTTSIFV</sequence>
<keyword evidence="2" id="KW-1185">Reference proteome</keyword>
<organism evidence="1 2">
    <name type="scientific">Corynebacterium callunae DSM 20147</name>
    <dbReference type="NCBI Taxonomy" id="1121353"/>
    <lineage>
        <taxon>Bacteria</taxon>
        <taxon>Bacillati</taxon>
        <taxon>Actinomycetota</taxon>
        <taxon>Actinomycetes</taxon>
        <taxon>Mycobacteriales</taxon>
        <taxon>Corynebacteriaceae</taxon>
        <taxon>Corynebacterium</taxon>
    </lineage>
</organism>
<dbReference type="AlphaFoldDB" id="M1UI18"/>
<evidence type="ECO:0000313" key="2">
    <source>
        <dbReference type="Proteomes" id="UP000011760"/>
    </source>
</evidence>
<dbReference type="Proteomes" id="UP000011760">
    <property type="component" value="Plasmid pCC2"/>
</dbReference>
<proteinExistence type="predicted"/>
<reference evidence="1 2" key="1">
    <citation type="submission" date="2013-02" db="EMBL/GenBank/DDBJ databases">
        <title>The complete genome sequence of Corynebacterium callunae DSM 20147.</title>
        <authorList>
            <person name="Ruckert C."/>
            <person name="Albersmeier A."/>
            <person name="Kalinowski J."/>
        </authorList>
    </citation>
    <scope>NUCLEOTIDE SEQUENCE [LARGE SCALE GENOMIC DNA]</scope>
    <source>
        <strain evidence="1 2">DSM 20147</strain>
        <plasmid evidence="1 2">pCC2</plasmid>
    </source>
</reference>
<geneLocation type="plasmid" evidence="1 2">
    <name>pCC2</name>
</geneLocation>